<sequence length="207" mass="23568">MVVEDYFGRPLTSDGDELYRLSGIADIHQLFSAHILFHTFQEKIQLNSIEHIYSTRNKKNRFETTRAEKRVGQRSFTYLAPRIYAMLPQELRTAYISINVEAAGRIHKEKSLYPSVSSVQQPLANFKEGLEGDTSKDSLTIGFDTMEVDVVPENVALNEEGPVTDSESDSSELDENDTSSNGEEYEPISYERKSGKYDQKHLNDSFK</sequence>
<comment type="caution">
    <text evidence="2">The sequence shown here is derived from an EMBL/GenBank/DDBJ whole genome shotgun (WGS) entry which is preliminary data.</text>
</comment>
<dbReference type="AlphaFoldDB" id="A0ABD2P5J1"/>
<keyword evidence="3" id="KW-1185">Reference proteome</keyword>
<name>A0ABD2P5J1_9CUCU</name>
<feature type="compositionally biased region" description="Acidic residues" evidence="1">
    <location>
        <begin position="166"/>
        <end position="177"/>
    </location>
</feature>
<evidence type="ECO:0000256" key="1">
    <source>
        <dbReference type="SAM" id="MobiDB-lite"/>
    </source>
</evidence>
<protein>
    <submittedName>
        <fullName evidence="2">Uncharacterized protein</fullName>
    </submittedName>
</protein>
<accession>A0ABD2P5J1</accession>
<reference evidence="2 3" key="1">
    <citation type="journal article" date="2021" name="BMC Biol.">
        <title>Horizontally acquired antibacterial genes associated with adaptive radiation of ladybird beetles.</title>
        <authorList>
            <person name="Li H.S."/>
            <person name="Tang X.F."/>
            <person name="Huang Y.H."/>
            <person name="Xu Z.Y."/>
            <person name="Chen M.L."/>
            <person name="Du X.Y."/>
            <person name="Qiu B.Y."/>
            <person name="Chen P.T."/>
            <person name="Zhang W."/>
            <person name="Slipinski A."/>
            <person name="Escalona H.E."/>
            <person name="Waterhouse R.M."/>
            <person name="Zwick A."/>
            <person name="Pang H."/>
        </authorList>
    </citation>
    <scope>NUCLEOTIDE SEQUENCE [LARGE SCALE GENOMIC DNA]</scope>
    <source>
        <strain evidence="2">SYSU2018</strain>
    </source>
</reference>
<dbReference type="EMBL" id="JABFTP020000185">
    <property type="protein sequence ID" value="KAL3286074.1"/>
    <property type="molecule type" value="Genomic_DNA"/>
</dbReference>
<feature type="region of interest" description="Disordered" evidence="1">
    <location>
        <begin position="154"/>
        <end position="207"/>
    </location>
</feature>
<proteinExistence type="predicted"/>
<dbReference type="Proteomes" id="UP001516400">
    <property type="component" value="Unassembled WGS sequence"/>
</dbReference>
<gene>
    <name evidence="2" type="ORF">HHI36_000587</name>
</gene>
<evidence type="ECO:0000313" key="3">
    <source>
        <dbReference type="Proteomes" id="UP001516400"/>
    </source>
</evidence>
<organism evidence="2 3">
    <name type="scientific">Cryptolaemus montrouzieri</name>
    <dbReference type="NCBI Taxonomy" id="559131"/>
    <lineage>
        <taxon>Eukaryota</taxon>
        <taxon>Metazoa</taxon>
        <taxon>Ecdysozoa</taxon>
        <taxon>Arthropoda</taxon>
        <taxon>Hexapoda</taxon>
        <taxon>Insecta</taxon>
        <taxon>Pterygota</taxon>
        <taxon>Neoptera</taxon>
        <taxon>Endopterygota</taxon>
        <taxon>Coleoptera</taxon>
        <taxon>Polyphaga</taxon>
        <taxon>Cucujiformia</taxon>
        <taxon>Coccinelloidea</taxon>
        <taxon>Coccinellidae</taxon>
        <taxon>Scymninae</taxon>
        <taxon>Scymnini</taxon>
        <taxon>Cryptolaemus</taxon>
    </lineage>
</organism>
<feature type="compositionally biased region" description="Basic and acidic residues" evidence="1">
    <location>
        <begin position="189"/>
        <end position="207"/>
    </location>
</feature>
<evidence type="ECO:0000313" key="2">
    <source>
        <dbReference type="EMBL" id="KAL3286074.1"/>
    </source>
</evidence>